<organism evidence="9 10">
    <name type="scientific">Methylobrevis albus</name>
    <dbReference type="NCBI Taxonomy" id="2793297"/>
    <lineage>
        <taxon>Bacteria</taxon>
        <taxon>Pseudomonadati</taxon>
        <taxon>Pseudomonadota</taxon>
        <taxon>Alphaproteobacteria</taxon>
        <taxon>Hyphomicrobiales</taxon>
        <taxon>Pleomorphomonadaceae</taxon>
        <taxon>Methylobrevis</taxon>
    </lineage>
</organism>
<accession>A0A931MX75</accession>
<feature type="transmembrane region" description="Helical" evidence="7">
    <location>
        <begin position="370"/>
        <end position="394"/>
    </location>
</feature>
<evidence type="ECO:0000256" key="7">
    <source>
        <dbReference type="SAM" id="Phobius"/>
    </source>
</evidence>
<keyword evidence="2" id="KW-0813">Transport</keyword>
<name>A0A931MX75_9HYPH</name>
<dbReference type="Pfam" id="PF05977">
    <property type="entry name" value="MFS_3"/>
    <property type="match status" value="1"/>
</dbReference>
<evidence type="ECO:0000256" key="1">
    <source>
        <dbReference type="ARBA" id="ARBA00004651"/>
    </source>
</evidence>
<evidence type="ECO:0000256" key="6">
    <source>
        <dbReference type="ARBA" id="ARBA00023136"/>
    </source>
</evidence>
<comment type="caution">
    <text evidence="9">The sequence shown here is derived from an EMBL/GenBank/DDBJ whole genome shotgun (WGS) entry which is preliminary data.</text>
</comment>
<feature type="transmembrane region" description="Helical" evidence="7">
    <location>
        <begin position="50"/>
        <end position="71"/>
    </location>
</feature>
<dbReference type="InterPro" id="IPR010290">
    <property type="entry name" value="TM_effector"/>
</dbReference>
<keyword evidence="6 7" id="KW-0472">Membrane</keyword>
<keyword evidence="10" id="KW-1185">Reference proteome</keyword>
<evidence type="ECO:0000256" key="5">
    <source>
        <dbReference type="ARBA" id="ARBA00022989"/>
    </source>
</evidence>
<feature type="transmembrane region" description="Helical" evidence="7">
    <location>
        <begin position="260"/>
        <end position="279"/>
    </location>
</feature>
<reference evidence="9" key="1">
    <citation type="submission" date="2020-12" db="EMBL/GenBank/DDBJ databases">
        <title>Methylobrevis albus sp. nov., isolated from fresh water lack sediment.</title>
        <authorList>
            <person name="Zou Q."/>
        </authorList>
    </citation>
    <scope>NUCLEOTIDE SEQUENCE</scope>
    <source>
        <strain evidence="9">L22</strain>
    </source>
</reference>
<feature type="transmembrane region" description="Helical" evidence="7">
    <location>
        <begin position="83"/>
        <end position="102"/>
    </location>
</feature>
<sequence length="409" mass="43583">MIPSPADPSARAFTYSAYRYYWYSRVLATFAVQVISVSIGWMVYDITRDPLSLGLVGLVQFVPALVLVLVTGSVADRYSRRKIMMICLAVEAAATVALLLLSWSHVDAVWPIYAALLVIGIGRAFFGPAMQALVPNLVPTVALPSAIALNTSSWQLATIIGPVMGGLLYGIHAEVAFGTAFFMFTAAIGCVLMIPRQPRRTGQEPASWETVVAGFKYVRNTRIVLGAISLDLFAVLLGGATALMPIFARDILDVGPLGLGLLRAGPGIGAIAVALYLAWRPIQSAAGIWMFLGVAVFGAATIAFGISVTPWFSIAMLVLMGAADMISVYVRETLIQLATPDEVRGRVNAVNMVFVGASNELGEFRAGLSAAFMGTVPAVVIGGVGTLLVAGLWAKWFPELRRAERLDGR</sequence>
<feature type="domain" description="Major facilitator superfamily (MFS) profile" evidence="8">
    <location>
        <begin position="1"/>
        <end position="198"/>
    </location>
</feature>
<dbReference type="RefSeq" id="WP_197309736.1">
    <property type="nucleotide sequence ID" value="NZ_JADZLT010000040.1"/>
</dbReference>
<evidence type="ECO:0000259" key="8">
    <source>
        <dbReference type="PROSITE" id="PS50850"/>
    </source>
</evidence>
<dbReference type="InterPro" id="IPR020846">
    <property type="entry name" value="MFS_dom"/>
</dbReference>
<feature type="transmembrane region" description="Helical" evidence="7">
    <location>
        <begin position="20"/>
        <end position="44"/>
    </location>
</feature>
<feature type="transmembrane region" description="Helical" evidence="7">
    <location>
        <begin position="175"/>
        <end position="194"/>
    </location>
</feature>
<dbReference type="PROSITE" id="PS50850">
    <property type="entry name" value="MFS"/>
    <property type="match status" value="1"/>
</dbReference>
<dbReference type="PANTHER" id="PTHR23513:SF9">
    <property type="entry name" value="ENTEROBACTIN EXPORTER ENTS"/>
    <property type="match status" value="1"/>
</dbReference>
<dbReference type="GO" id="GO:0005886">
    <property type="term" value="C:plasma membrane"/>
    <property type="evidence" value="ECO:0007669"/>
    <property type="project" value="UniProtKB-SubCell"/>
</dbReference>
<dbReference type="AlphaFoldDB" id="A0A931MX75"/>
<keyword evidence="5 7" id="KW-1133">Transmembrane helix</keyword>
<evidence type="ECO:0000256" key="2">
    <source>
        <dbReference type="ARBA" id="ARBA00022448"/>
    </source>
</evidence>
<evidence type="ECO:0000256" key="4">
    <source>
        <dbReference type="ARBA" id="ARBA00022692"/>
    </source>
</evidence>
<feature type="transmembrane region" description="Helical" evidence="7">
    <location>
        <begin position="108"/>
        <end position="126"/>
    </location>
</feature>
<dbReference type="Proteomes" id="UP000631694">
    <property type="component" value="Unassembled WGS sequence"/>
</dbReference>
<keyword evidence="3" id="KW-1003">Cell membrane</keyword>
<dbReference type="InterPro" id="IPR036259">
    <property type="entry name" value="MFS_trans_sf"/>
</dbReference>
<feature type="transmembrane region" description="Helical" evidence="7">
    <location>
        <begin position="286"/>
        <end position="306"/>
    </location>
</feature>
<dbReference type="CDD" id="cd06173">
    <property type="entry name" value="MFS_MefA_like"/>
    <property type="match status" value="1"/>
</dbReference>
<feature type="transmembrane region" description="Helical" evidence="7">
    <location>
        <begin position="223"/>
        <end position="248"/>
    </location>
</feature>
<gene>
    <name evidence="9" type="ORF">I5731_02255</name>
</gene>
<protein>
    <submittedName>
        <fullName evidence="9">MFS transporter</fullName>
    </submittedName>
</protein>
<comment type="subcellular location">
    <subcellularLocation>
        <location evidence="1">Cell membrane</location>
        <topology evidence="1">Multi-pass membrane protein</topology>
    </subcellularLocation>
</comment>
<evidence type="ECO:0000313" key="9">
    <source>
        <dbReference type="EMBL" id="MBH0236632.1"/>
    </source>
</evidence>
<proteinExistence type="predicted"/>
<dbReference type="Gene3D" id="1.20.1250.20">
    <property type="entry name" value="MFS general substrate transporter like domains"/>
    <property type="match status" value="1"/>
</dbReference>
<dbReference type="GO" id="GO:0022857">
    <property type="term" value="F:transmembrane transporter activity"/>
    <property type="evidence" value="ECO:0007669"/>
    <property type="project" value="InterPro"/>
</dbReference>
<dbReference type="SUPFAM" id="SSF103473">
    <property type="entry name" value="MFS general substrate transporter"/>
    <property type="match status" value="1"/>
</dbReference>
<evidence type="ECO:0000313" key="10">
    <source>
        <dbReference type="Proteomes" id="UP000631694"/>
    </source>
</evidence>
<dbReference type="EMBL" id="JADZLT010000040">
    <property type="protein sequence ID" value="MBH0236632.1"/>
    <property type="molecule type" value="Genomic_DNA"/>
</dbReference>
<evidence type="ECO:0000256" key="3">
    <source>
        <dbReference type="ARBA" id="ARBA00022475"/>
    </source>
</evidence>
<keyword evidence="4 7" id="KW-0812">Transmembrane</keyword>
<dbReference type="PANTHER" id="PTHR23513">
    <property type="entry name" value="INTEGRAL MEMBRANE EFFLUX PROTEIN-RELATED"/>
    <property type="match status" value="1"/>
</dbReference>